<evidence type="ECO:0000313" key="9">
    <source>
        <dbReference type="EMBL" id="CAH2005314.1"/>
    </source>
</evidence>
<dbReference type="GO" id="GO:0051382">
    <property type="term" value="P:kinetochore assembly"/>
    <property type="evidence" value="ECO:0007669"/>
    <property type="project" value="InterPro"/>
</dbReference>
<accession>A0A9P0M3V1</accession>
<keyword evidence="5" id="KW-0238">DNA-binding</keyword>
<comment type="caution">
    <text evidence="9">The sequence shown here is derived from an EMBL/GenBank/DDBJ whole genome shotgun (WGS) entry which is preliminary data.</text>
</comment>
<comment type="subunit">
    <text evidence="8">Heterodimer with CENPX, sometimes called MHF; this interaction stabilizes both partners. MHF heterodimers can assemble to form tetrameric structures. MHF also coassemble with CENPT-CENPW heterodimers at centromeres to form the tetrameric CENP-T-W-S-X complex. Forms a discrete complex with FANCM and CENPX, called FANCM-MHF; this interaction, probably mediated by direct binding between CENPS and FANCM, leads to synergistic activation of double-stranded DNA binding and strongly stimulates FANCM-mediated DNA remodeling. Recruited by FANCM to the Fanconi anemia (FA) core complex, which consists of CENPS, CENPX, FANCA, FANCB, FANCC, FANCE, FANCF, FANCG, FANCL, FANCM, FAAP24 and FAAP100. The FA core complex associates with Bloom syndrome (BLM) complex, which consists of at least BLM, DNA topoisomerase 3-alpha (TOP3A), RMI1/BLAP75, RPA1/RPA70 and RPA2/RPA32. The super complex between FA and BLM is called BRAFT.</text>
</comment>
<keyword evidence="4" id="KW-0227">DNA damage</keyword>
<dbReference type="PANTHER" id="PTHR28680:SF1">
    <property type="entry name" value="CENTROMERE PROTEIN X"/>
    <property type="match status" value="1"/>
</dbReference>
<dbReference type="PANTHER" id="PTHR28680">
    <property type="entry name" value="CENTROMERE PROTEIN X"/>
    <property type="match status" value="1"/>
</dbReference>
<dbReference type="InterPro" id="IPR018552">
    <property type="entry name" value="CENP-X"/>
</dbReference>
<protein>
    <recommendedName>
        <fullName evidence="3">Centromere protein X</fullName>
    </recommendedName>
</protein>
<keyword evidence="10" id="KW-1185">Reference proteome</keyword>
<proteinExistence type="inferred from homology"/>
<reference evidence="9" key="1">
    <citation type="submission" date="2022-03" db="EMBL/GenBank/DDBJ databases">
        <authorList>
            <person name="Sayadi A."/>
        </authorList>
    </citation>
    <scope>NUCLEOTIDE SEQUENCE</scope>
</reference>
<organism evidence="9 10">
    <name type="scientific">Acanthoscelides obtectus</name>
    <name type="common">Bean weevil</name>
    <name type="synonym">Bruchus obtectus</name>
    <dbReference type="NCBI Taxonomy" id="200917"/>
    <lineage>
        <taxon>Eukaryota</taxon>
        <taxon>Metazoa</taxon>
        <taxon>Ecdysozoa</taxon>
        <taxon>Arthropoda</taxon>
        <taxon>Hexapoda</taxon>
        <taxon>Insecta</taxon>
        <taxon>Pterygota</taxon>
        <taxon>Neoptera</taxon>
        <taxon>Endopterygota</taxon>
        <taxon>Coleoptera</taxon>
        <taxon>Polyphaga</taxon>
        <taxon>Cucujiformia</taxon>
        <taxon>Chrysomeloidea</taxon>
        <taxon>Chrysomelidae</taxon>
        <taxon>Bruchinae</taxon>
        <taxon>Bruchini</taxon>
        <taxon>Acanthoscelides</taxon>
    </lineage>
</organism>
<evidence type="ECO:0000313" key="10">
    <source>
        <dbReference type="Proteomes" id="UP001152888"/>
    </source>
</evidence>
<dbReference type="GO" id="GO:0000712">
    <property type="term" value="P:resolution of meiotic recombination intermediates"/>
    <property type="evidence" value="ECO:0007669"/>
    <property type="project" value="TreeGrafter"/>
</dbReference>
<dbReference type="GO" id="GO:0006281">
    <property type="term" value="P:DNA repair"/>
    <property type="evidence" value="ECO:0007669"/>
    <property type="project" value="UniProtKB-KW"/>
</dbReference>
<name>A0A9P0M3V1_ACAOB</name>
<evidence type="ECO:0000256" key="2">
    <source>
        <dbReference type="ARBA" id="ARBA00009359"/>
    </source>
</evidence>
<dbReference type="GO" id="GO:0046982">
    <property type="term" value="F:protein heterodimerization activity"/>
    <property type="evidence" value="ECO:0007669"/>
    <property type="project" value="InterPro"/>
</dbReference>
<evidence type="ECO:0000256" key="8">
    <source>
        <dbReference type="ARBA" id="ARBA00047146"/>
    </source>
</evidence>
<dbReference type="Proteomes" id="UP001152888">
    <property type="component" value="Unassembled WGS sequence"/>
</dbReference>
<evidence type="ECO:0000256" key="3">
    <source>
        <dbReference type="ARBA" id="ARBA00016388"/>
    </source>
</evidence>
<dbReference type="SUPFAM" id="SSF47113">
    <property type="entry name" value="Histone-fold"/>
    <property type="match status" value="1"/>
</dbReference>
<evidence type="ECO:0000256" key="6">
    <source>
        <dbReference type="ARBA" id="ARBA00023204"/>
    </source>
</evidence>
<evidence type="ECO:0000256" key="5">
    <source>
        <dbReference type="ARBA" id="ARBA00023125"/>
    </source>
</evidence>
<comment type="subcellular location">
    <subcellularLocation>
        <location evidence="1">Nucleus</location>
    </subcellularLocation>
</comment>
<keyword evidence="6" id="KW-0234">DNA repair</keyword>
<dbReference type="GO" id="GO:0071821">
    <property type="term" value="C:FANCM-MHF complex"/>
    <property type="evidence" value="ECO:0007669"/>
    <property type="project" value="TreeGrafter"/>
</dbReference>
<gene>
    <name evidence="9" type="ORF">ACAOBT_LOCUS28467</name>
</gene>
<keyword evidence="7" id="KW-0539">Nucleus</keyword>
<comment type="similarity">
    <text evidence="2">Belongs to the CENP-X/MHF2 family.</text>
</comment>
<sequence>MEPEIIDISAETSKRKNDDIQGDNAVLQKFTTTFEHDIIKDVIKTQCTNPKNKITDEAVELVSEIAKALVVEASLRAAKVASNENRTLVTLEDIEGTLPQLVTVDFFI</sequence>
<dbReference type="GO" id="GO:0003677">
    <property type="term" value="F:DNA binding"/>
    <property type="evidence" value="ECO:0007669"/>
    <property type="project" value="UniProtKB-KW"/>
</dbReference>
<dbReference type="EMBL" id="CAKOFQ010007633">
    <property type="protein sequence ID" value="CAH2005314.1"/>
    <property type="molecule type" value="Genomic_DNA"/>
</dbReference>
<dbReference type="OrthoDB" id="2500381at2759"/>
<dbReference type="CDD" id="cd22921">
    <property type="entry name" value="HFD_CENP-X"/>
    <property type="match status" value="1"/>
</dbReference>
<evidence type="ECO:0000256" key="4">
    <source>
        <dbReference type="ARBA" id="ARBA00022763"/>
    </source>
</evidence>
<evidence type="ECO:0000256" key="1">
    <source>
        <dbReference type="ARBA" id="ARBA00004123"/>
    </source>
</evidence>
<dbReference type="Gene3D" id="6.10.130.30">
    <property type="match status" value="1"/>
</dbReference>
<dbReference type="InterPro" id="IPR009072">
    <property type="entry name" value="Histone-fold"/>
</dbReference>
<evidence type="ECO:0000256" key="7">
    <source>
        <dbReference type="ARBA" id="ARBA00023242"/>
    </source>
</evidence>
<dbReference type="Pfam" id="PF09415">
    <property type="entry name" value="CENP-X"/>
    <property type="match status" value="1"/>
</dbReference>
<dbReference type="AlphaFoldDB" id="A0A9P0M3V1"/>
<dbReference type="GO" id="GO:0031297">
    <property type="term" value="P:replication fork processing"/>
    <property type="evidence" value="ECO:0007669"/>
    <property type="project" value="TreeGrafter"/>
</dbReference>